<keyword evidence="1" id="KW-0472">Membrane</keyword>
<dbReference type="InterPro" id="IPR043502">
    <property type="entry name" value="DNA/RNA_pol_sf"/>
</dbReference>
<feature type="transmembrane region" description="Helical" evidence="1">
    <location>
        <begin position="286"/>
        <end position="308"/>
    </location>
</feature>
<dbReference type="PaxDb" id="4097-A0A1S4DJZ1"/>
<dbReference type="STRING" id="4097.A0A1S4DJZ1"/>
<sequence>MASYKQKLEQTRERLIIVQDQIQQDPLAYILFDLEKDTLADIEKWSNVEEQVLRQKSRACWIECGDANTKYFHAQWKIRSSQNSITSIYTDTGMKVTDPKLVEQEFIRVFKSLMVDCATEMPCANTTIIKDGPCLTILQQRGLIQKNIVKKDIFAAVKSFFTTCSLPGMINTIAITLVPKFSAPSTVKDYRPIAYCTILYKIISEVITRRIKTVLDGLVGHSQSTFIEGRCIIDNILLNHELFKGYSRKGISPRCVLKVDLRKAYDTSECGFLRRMLVDIGFPFKFVQWIMAGVATMSYSLVLNGGMIKPFKGRRGIRQRDPMSSYLFVIAMEADIESIRILNASFPKFLVVFGLQANVDKRKLPFKYLGIPLDSKKLSVQQYLPLIAKITARVTCWLAKLLSYADRCD</sequence>
<dbReference type="InterPro" id="IPR000477">
    <property type="entry name" value="RT_dom"/>
</dbReference>
<keyword evidence="1" id="KW-0812">Transmembrane</keyword>
<evidence type="ECO:0000313" key="3">
    <source>
        <dbReference type="RefSeq" id="XP_016513599.1"/>
    </source>
</evidence>
<dbReference type="PANTHER" id="PTHR33116">
    <property type="entry name" value="REVERSE TRANSCRIPTASE ZINC-BINDING DOMAIN-CONTAINING PROTEIN-RELATED-RELATED"/>
    <property type="match status" value="1"/>
</dbReference>
<accession>A0A1S4DJZ1</accession>
<dbReference type="AlphaFoldDB" id="A0A1S4DJZ1"/>
<evidence type="ECO:0000256" key="1">
    <source>
        <dbReference type="SAM" id="Phobius"/>
    </source>
</evidence>
<dbReference type="OrthoDB" id="1305551at2759"/>
<reference evidence="3" key="1">
    <citation type="submission" date="2025-08" db="UniProtKB">
        <authorList>
            <consortium name="RefSeq"/>
        </authorList>
    </citation>
    <scope>IDENTIFICATION</scope>
</reference>
<proteinExistence type="predicted"/>
<keyword evidence="1" id="KW-1133">Transmembrane helix</keyword>
<dbReference type="Pfam" id="PF00078">
    <property type="entry name" value="RVT_1"/>
    <property type="match status" value="1"/>
</dbReference>
<dbReference type="KEGG" id="nta:107830521"/>
<dbReference type="SUPFAM" id="SSF56672">
    <property type="entry name" value="DNA/RNA polymerases"/>
    <property type="match status" value="1"/>
</dbReference>
<protein>
    <recommendedName>
        <fullName evidence="2">Reverse transcriptase domain-containing protein</fullName>
    </recommendedName>
</protein>
<name>A0A1S4DJZ1_TOBAC</name>
<dbReference type="PANTHER" id="PTHR33116:SF66">
    <property type="entry name" value="REVERSE TRANSCRIPTASE ZINC-BINDING DOMAIN-CONTAINING PROTEIN"/>
    <property type="match status" value="1"/>
</dbReference>
<feature type="domain" description="Reverse transcriptase" evidence="2">
    <location>
        <begin position="182"/>
        <end position="339"/>
    </location>
</feature>
<gene>
    <name evidence="3" type="primary">LOC107830521</name>
</gene>
<organism evidence="3">
    <name type="scientific">Nicotiana tabacum</name>
    <name type="common">Common tobacco</name>
    <dbReference type="NCBI Taxonomy" id="4097"/>
    <lineage>
        <taxon>Eukaryota</taxon>
        <taxon>Viridiplantae</taxon>
        <taxon>Streptophyta</taxon>
        <taxon>Embryophyta</taxon>
        <taxon>Tracheophyta</taxon>
        <taxon>Spermatophyta</taxon>
        <taxon>Magnoliopsida</taxon>
        <taxon>eudicotyledons</taxon>
        <taxon>Gunneridae</taxon>
        <taxon>Pentapetalae</taxon>
        <taxon>asterids</taxon>
        <taxon>lamiids</taxon>
        <taxon>Solanales</taxon>
        <taxon>Solanaceae</taxon>
        <taxon>Nicotianoideae</taxon>
        <taxon>Nicotianeae</taxon>
        <taxon>Nicotiana</taxon>
    </lineage>
</organism>
<dbReference type="RefSeq" id="XP_016513599.1">
    <property type="nucleotide sequence ID" value="XM_016658113.1"/>
</dbReference>
<evidence type="ECO:0000259" key="2">
    <source>
        <dbReference type="Pfam" id="PF00078"/>
    </source>
</evidence>